<proteinExistence type="predicted"/>
<dbReference type="EMBL" id="CP042912">
    <property type="protein sequence ID" value="QEG21101.1"/>
    <property type="molecule type" value="Genomic_DNA"/>
</dbReference>
<feature type="compositionally biased region" description="Polar residues" evidence="1">
    <location>
        <begin position="315"/>
        <end position="325"/>
    </location>
</feature>
<sequence precursor="true">MIRTKTILLGAAMLAAHLFAASDAQAGPLLDWLRGRRSSCNTCQPQPAYNYYGTQAPVTTAQYPPAAQNAYGLQPGQCMKTCQQTCSRTVVNYVPYTAYRTSWKRVPVTTYKPVTNSDPCTGCSVTCMRPCTTYTYQMQRVPYTTQRPVYRTETYKVPVTTITNDCATGGCNTGCNTCGTGYQGAPVQGFAPTPTLAPAPTTSGSSFETPTFPGTPADSAPSISGTQSRIQTPGGTLSTTARYNTVGRARTSQRPQVSIPQNLKREINRSASASPVQRDWNYSPVRLASYSQPVATERVTVRSLQKQRPARSQERQVNSFWNDVK</sequence>
<reference evidence="4 5" key="1">
    <citation type="submission" date="2019-08" db="EMBL/GenBank/DDBJ databases">
        <title>Deep-cultivation of Planctomycetes and their phenomic and genomic characterization uncovers novel biology.</title>
        <authorList>
            <person name="Wiegand S."/>
            <person name="Jogler M."/>
            <person name="Boedeker C."/>
            <person name="Pinto D."/>
            <person name="Vollmers J."/>
            <person name="Rivas-Marin E."/>
            <person name="Kohn T."/>
            <person name="Peeters S.H."/>
            <person name="Heuer A."/>
            <person name="Rast P."/>
            <person name="Oberbeckmann S."/>
            <person name="Bunk B."/>
            <person name="Jeske O."/>
            <person name="Meyerdierks A."/>
            <person name="Storesund J.E."/>
            <person name="Kallscheuer N."/>
            <person name="Luecker S."/>
            <person name="Lage O.M."/>
            <person name="Pohl T."/>
            <person name="Merkel B.J."/>
            <person name="Hornburger P."/>
            <person name="Mueller R.-W."/>
            <person name="Bruemmer F."/>
            <person name="Labrenz M."/>
            <person name="Spormann A.M."/>
            <person name="Op den Camp H."/>
            <person name="Overmann J."/>
            <person name="Amann R."/>
            <person name="Jetten M.S.M."/>
            <person name="Mascher T."/>
            <person name="Medema M.H."/>
            <person name="Devos D.P."/>
            <person name="Kaster A.-K."/>
            <person name="Ovreas L."/>
            <person name="Rohde M."/>
            <person name="Galperin M.Y."/>
            <person name="Jogler C."/>
        </authorList>
    </citation>
    <scope>NUCLEOTIDE SEQUENCE [LARGE SCALE GENOMIC DNA]</scope>
    <source>
        <strain evidence="4 5">FC18</strain>
    </source>
</reference>
<dbReference type="AlphaFoldDB" id="A0A5B9PDJ5"/>
<feature type="signal peptide" evidence="2">
    <location>
        <begin position="1"/>
        <end position="26"/>
    </location>
</feature>
<organism evidence="4 5">
    <name type="scientific">Mariniblastus fucicola</name>
    <dbReference type="NCBI Taxonomy" id="980251"/>
    <lineage>
        <taxon>Bacteria</taxon>
        <taxon>Pseudomonadati</taxon>
        <taxon>Planctomycetota</taxon>
        <taxon>Planctomycetia</taxon>
        <taxon>Pirellulales</taxon>
        <taxon>Pirellulaceae</taxon>
        <taxon>Mariniblastus</taxon>
    </lineage>
</organism>
<dbReference type="PROSITE" id="PS51379">
    <property type="entry name" value="4FE4S_FER_2"/>
    <property type="match status" value="1"/>
</dbReference>
<evidence type="ECO:0000259" key="3">
    <source>
        <dbReference type="PROSITE" id="PS51379"/>
    </source>
</evidence>
<dbReference type="STRING" id="980251.GCA_001642875_01986"/>
<dbReference type="KEGG" id="mff:MFFC18_09540"/>
<feature type="chain" id="PRO_5023044101" description="4Fe-4S ferredoxin-type domain-containing protein" evidence="2">
    <location>
        <begin position="27"/>
        <end position="325"/>
    </location>
</feature>
<accession>A0A5B9PDJ5</accession>
<name>A0A5B9PDJ5_9BACT</name>
<feature type="region of interest" description="Disordered" evidence="1">
    <location>
        <begin position="216"/>
        <end position="239"/>
    </location>
</feature>
<gene>
    <name evidence="4" type="ORF">MFFC18_09540</name>
</gene>
<feature type="region of interest" description="Disordered" evidence="1">
    <location>
        <begin position="302"/>
        <end position="325"/>
    </location>
</feature>
<evidence type="ECO:0000256" key="2">
    <source>
        <dbReference type="SAM" id="SignalP"/>
    </source>
</evidence>
<protein>
    <recommendedName>
        <fullName evidence="3">4Fe-4S ferredoxin-type domain-containing protein</fullName>
    </recommendedName>
</protein>
<dbReference type="InterPro" id="IPR017896">
    <property type="entry name" value="4Fe4S_Fe-S-bd"/>
</dbReference>
<feature type="compositionally biased region" description="Polar residues" evidence="1">
    <location>
        <begin position="221"/>
        <end position="239"/>
    </location>
</feature>
<dbReference type="Proteomes" id="UP000322214">
    <property type="component" value="Chromosome"/>
</dbReference>
<evidence type="ECO:0000256" key="1">
    <source>
        <dbReference type="SAM" id="MobiDB-lite"/>
    </source>
</evidence>
<feature type="domain" description="4Fe-4S ferredoxin-type" evidence="3">
    <location>
        <begin position="111"/>
        <end position="141"/>
    </location>
</feature>
<dbReference type="OrthoDB" id="292767at2"/>
<evidence type="ECO:0000313" key="4">
    <source>
        <dbReference type="EMBL" id="QEG21101.1"/>
    </source>
</evidence>
<evidence type="ECO:0000313" key="5">
    <source>
        <dbReference type="Proteomes" id="UP000322214"/>
    </source>
</evidence>
<keyword evidence="2" id="KW-0732">Signal</keyword>
<keyword evidence="5" id="KW-1185">Reference proteome</keyword>
<dbReference type="RefSeq" id="WP_148618643.1">
    <property type="nucleotide sequence ID" value="NZ_CP042912.1"/>
</dbReference>